<organism evidence="2 3">
    <name type="scientific">Cudoniella acicularis</name>
    <dbReference type="NCBI Taxonomy" id="354080"/>
    <lineage>
        <taxon>Eukaryota</taxon>
        <taxon>Fungi</taxon>
        <taxon>Dikarya</taxon>
        <taxon>Ascomycota</taxon>
        <taxon>Pezizomycotina</taxon>
        <taxon>Leotiomycetes</taxon>
        <taxon>Helotiales</taxon>
        <taxon>Tricladiaceae</taxon>
        <taxon>Cudoniella</taxon>
    </lineage>
</organism>
<dbReference type="OrthoDB" id="278212at2759"/>
<dbReference type="Pfam" id="PF11176">
    <property type="entry name" value="Tma16"/>
    <property type="match status" value="1"/>
</dbReference>
<dbReference type="Pfam" id="PF02330">
    <property type="entry name" value="MAM33"/>
    <property type="match status" value="1"/>
</dbReference>
<dbReference type="Proteomes" id="UP000566819">
    <property type="component" value="Unassembled WGS sequence"/>
</dbReference>
<dbReference type="Gene3D" id="1.20.1440.170">
    <property type="entry name" value="Translation machinery-associated protein 16-like"/>
    <property type="match status" value="1"/>
</dbReference>
<evidence type="ECO:0000313" key="3">
    <source>
        <dbReference type="Proteomes" id="UP000566819"/>
    </source>
</evidence>
<dbReference type="PANTHER" id="PTHR10826">
    <property type="entry name" value="COMPLEMENT COMPONENT 1"/>
    <property type="match status" value="1"/>
</dbReference>
<evidence type="ECO:0000313" key="2">
    <source>
        <dbReference type="EMBL" id="KAF4627306.1"/>
    </source>
</evidence>
<feature type="compositionally biased region" description="Acidic residues" evidence="1">
    <location>
        <begin position="283"/>
        <end position="293"/>
    </location>
</feature>
<evidence type="ECO:0000256" key="1">
    <source>
        <dbReference type="SAM" id="MobiDB-lite"/>
    </source>
</evidence>
<protein>
    <recommendedName>
        <fullName evidence="4">Mitochondrial acidic protein MAM33</fullName>
    </recommendedName>
</protein>
<dbReference type="GO" id="GO:0005759">
    <property type="term" value="C:mitochondrial matrix"/>
    <property type="evidence" value="ECO:0007669"/>
    <property type="project" value="InterPro"/>
</dbReference>
<dbReference type="InterPro" id="IPR036561">
    <property type="entry name" value="MAM33_sf"/>
</dbReference>
<evidence type="ECO:0008006" key="4">
    <source>
        <dbReference type="Google" id="ProtNLM"/>
    </source>
</evidence>
<dbReference type="Gene3D" id="3.10.280.10">
    <property type="entry name" value="Mitochondrial glycoprotein"/>
    <property type="match status" value="1"/>
</dbReference>
<dbReference type="InterPro" id="IPR003428">
    <property type="entry name" value="MAM33"/>
</dbReference>
<gene>
    <name evidence="2" type="ORF">G7Y89_g10852</name>
</gene>
<proteinExistence type="predicted"/>
<dbReference type="AlphaFoldDB" id="A0A8H4RES5"/>
<comment type="caution">
    <text evidence="2">The sequence shown here is derived from an EMBL/GenBank/DDBJ whole genome shotgun (WGS) entry which is preliminary data.</text>
</comment>
<dbReference type="GO" id="GO:0042256">
    <property type="term" value="P:cytosolic ribosome assembly"/>
    <property type="evidence" value="ECO:0007669"/>
    <property type="project" value="TreeGrafter"/>
</dbReference>
<dbReference type="InterPro" id="IPR038356">
    <property type="entry name" value="Tma16_sf"/>
</dbReference>
<name>A0A8H4RES5_9HELO</name>
<dbReference type="InterPro" id="IPR021346">
    <property type="entry name" value="Tma16"/>
</dbReference>
<dbReference type="FunFam" id="3.10.280.10:FF:000007">
    <property type="entry name" value="Regulatory protein SUAPRGA1"/>
    <property type="match status" value="1"/>
</dbReference>
<keyword evidence="3" id="KW-1185">Reference proteome</keyword>
<dbReference type="SUPFAM" id="SSF54529">
    <property type="entry name" value="Mitochondrial glycoprotein MAM33-like"/>
    <property type="match status" value="1"/>
</dbReference>
<dbReference type="EMBL" id="JAAMPI010000991">
    <property type="protein sequence ID" value="KAF4627306.1"/>
    <property type="molecule type" value="Genomic_DNA"/>
</dbReference>
<feature type="region of interest" description="Disordered" evidence="1">
    <location>
        <begin position="269"/>
        <end position="295"/>
    </location>
</feature>
<reference evidence="2 3" key="1">
    <citation type="submission" date="2020-03" db="EMBL/GenBank/DDBJ databases">
        <title>Draft Genome Sequence of Cudoniella acicularis.</title>
        <authorList>
            <person name="Buettner E."/>
            <person name="Kellner H."/>
        </authorList>
    </citation>
    <scope>NUCLEOTIDE SEQUENCE [LARGE SCALE GENOMIC DNA]</scope>
    <source>
        <strain evidence="2 3">DSM 108380</strain>
    </source>
</reference>
<dbReference type="PANTHER" id="PTHR10826:SF1">
    <property type="entry name" value="COMPLEMENT COMPONENT 1 Q SUBCOMPONENT-BINDING PROTEIN, MITOCHONDRIAL"/>
    <property type="match status" value="1"/>
</dbReference>
<sequence length="413" mass="47045">MPKSLEKTRKKIAKKKGNITALHENSRDSQRLRRAQMRDDKLIRVASARRKVVRAAYFRDAIRENGGEPLELDAIQNLIKAFVNQHDEEFNALKKERRPGRPASTREDLLRMKIAADEKEYETGFYLTDADNIVFLERWDAIRRPAVRTSLLQAAWKPTRVQSAAAFSSSAFRQSKGGESDDELVAKLDSELQMENEMKDQEGVPTSVKEYLENGPFEIIDTPGQEDVVLTRQFGDEKIQITFSIADINNLDQDQEYDDNAMADEEDNINQGSEKEFKVASEDSVDAEGEGGEGEERTYPARLNIVIEKPGKGALNVESIVQDGMHVIENVYYYADPSFAYAKTPEKIHGRQDLYSGPPFGNLDEDLQVLMERYLDERGINTALAIFVPDYIDMKEQKEYLRWLSNVKDFIAA</sequence>
<accession>A0A8H4RES5</accession>